<dbReference type="InterPro" id="IPR018163">
    <property type="entry name" value="Thr/Ala-tRNA-synth_IIc_edit"/>
</dbReference>
<dbReference type="NCBIfam" id="TIGR00418">
    <property type="entry name" value="thrS"/>
    <property type="match status" value="1"/>
</dbReference>
<gene>
    <name evidence="17" type="ORF">METZ01_LOCUS104413</name>
</gene>
<dbReference type="GO" id="GO:0004829">
    <property type="term" value="F:threonine-tRNA ligase activity"/>
    <property type="evidence" value="ECO:0007669"/>
    <property type="project" value="UniProtKB-EC"/>
</dbReference>
<keyword evidence="4" id="KW-0820">tRNA-binding</keyword>
<dbReference type="FunFam" id="3.30.980.10:FF:000005">
    <property type="entry name" value="Threonyl-tRNA synthetase, mitochondrial"/>
    <property type="match status" value="1"/>
</dbReference>
<dbReference type="SUPFAM" id="SSF81271">
    <property type="entry name" value="TGS-like"/>
    <property type="match status" value="1"/>
</dbReference>
<evidence type="ECO:0000256" key="4">
    <source>
        <dbReference type="ARBA" id="ARBA00022555"/>
    </source>
</evidence>
<keyword evidence="3" id="KW-0963">Cytoplasm</keyword>
<evidence type="ECO:0000256" key="10">
    <source>
        <dbReference type="ARBA" id="ARBA00022884"/>
    </source>
</evidence>
<evidence type="ECO:0000256" key="1">
    <source>
        <dbReference type="ARBA" id="ARBA00008226"/>
    </source>
</evidence>
<comment type="similarity">
    <text evidence="1">Belongs to the class-II aminoacyl-tRNA synthetase family.</text>
</comment>
<dbReference type="PANTHER" id="PTHR11451">
    <property type="entry name" value="THREONINE-TRNA LIGASE"/>
    <property type="match status" value="1"/>
</dbReference>
<feature type="domain" description="Aminoacyl-transfer RNA synthetases class-II family profile" evidence="15">
    <location>
        <begin position="275"/>
        <end position="542"/>
    </location>
</feature>
<keyword evidence="8" id="KW-0862">Zinc</keyword>
<dbReference type="Pfam" id="PF02824">
    <property type="entry name" value="TGS"/>
    <property type="match status" value="1"/>
</dbReference>
<organism evidence="17">
    <name type="scientific">marine metagenome</name>
    <dbReference type="NCBI Taxonomy" id="408172"/>
    <lineage>
        <taxon>unclassified sequences</taxon>
        <taxon>metagenomes</taxon>
        <taxon>ecological metagenomes</taxon>
    </lineage>
</organism>
<dbReference type="InterPro" id="IPR004154">
    <property type="entry name" value="Anticodon-bd"/>
</dbReference>
<dbReference type="Gene3D" id="3.30.54.20">
    <property type="match status" value="1"/>
</dbReference>
<keyword evidence="5" id="KW-0436">Ligase</keyword>
<dbReference type="PANTHER" id="PTHR11451:SF44">
    <property type="entry name" value="THREONINE--TRNA LIGASE, CHLOROPLASTIC_MITOCHONDRIAL 2"/>
    <property type="match status" value="1"/>
</dbReference>
<evidence type="ECO:0000256" key="13">
    <source>
        <dbReference type="ARBA" id="ARBA00031900"/>
    </source>
</evidence>
<dbReference type="GO" id="GO:0005737">
    <property type="term" value="C:cytoplasm"/>
    <property type="evidence" value="ECO:0007669"/>
    <property type="project" value="InterPro"/>
</dbReference>
<dbReference type="SUPFAM" id="SSF52954">
    <property type="entry name" value="Class II aaRS ABD-related"/>
    <property type="match status" value="1"/>
</dbReference>
<dbReference type="InterPro" id="IPR002320">
    <property type="entry name" value="Thr-tRNA-ligase_IIa"/>
</dbReference>
<evidence type="ECO:0000256" key="9">
    <source>
        <dbReference type="ARBA" id="ARBA00022840"/>
    </source>
</evidence>
<proteinExistence type="inferred from homology"/>
<dbReference type="CDD" id="cd00860">
    <property type="entry name" value="ThrRS_anticodon"/>
    <property type="match status" value="1"/>
</dbReference>
<dbReference type="Gene3D" id="3.40.50.800">
    <property type="entry name" value="Anticodon-binding domain"/>
    <property type="match status" value="1"/>
</dbReference>
<dbReference type="CDD" id="cd00771">
    <property type="entry name" value="ThrRS_core"/>
    <property type="match status" value="1"/>
</dbReference>
<dbReference type="FunFam" id="3.40.50.800:FF:000001">
    <property type="entry name" value="Threonine--tRNA ligase"/>
    <property type="match status" value="1"/>
</dbReference>
<dbReference type="InterPro" id="IPR033728">
    <property type="entry name" value="ThrRS_core"/>
</dbReference>
<keyword evidence="7" id="KW-0547">Nucleotide-binding</keyword>
<keyword evidence="6" id="KW-0479">Metal-binding</keyword>
<dbReference type="GO" id="GO:0046872">
    <property type="term" value="F:metal ion binding"/>
    <property type="evidence" value="ECO:0007669"/>
    <property type="project" value="UniProtKB-KW"/>
</dbReference>
<keyword evidence="10" id="KW-0694">RNA-binding</keyword>
<evidence type="ECO:0000256" key="12">
    <source>
        <dbReference type="ARBA" id="ARBA00023146"/>
    </source>
</evidence>
<dbReference type="GO" id="GO:0000049">
    <property type="term" value="F:tRNA binding"/>
    <property type="evidence" value="ECO:0007669"/>
    <property type="project" value="UniProtKB-KW"/>
</dbReference>
<evidence type="ECO:0000256" key="3">
    <source>
        <dbReference type="ARBA" id="ARBA00022490"/>
    </source>
</evidence>
<dbReference type="Pfam" id="PF07973">
    <property type="entry name" value="tRNA_SAD"/>
    <property type="match status" value="1"/>
</dbReference>
<evidence type="ECO:0000256" key="7">
    <source>
        <dbReference type="ARBA" id="ARBA00022741"/>
    </source>
</evidence>
<evidence type="ECO:0000313" key="17">
    <source>
        <dbReference type="EMBL" id="SVA51559.1"/>
    </source>
</evidence>
<dbReference type="Gene3D" id="3.10.20.30">
    <property type="match status" value="1"/>
</dbReference>
<dbReference type="InterPro" id="IPR006195">
    <property type="entry name" value="aa-tRNA-synth_II"/>
</dbReference>
<dbReference type="GO" id="GO:0006435">
    <property type="term" value="P:threonyl-tRNA aminoacylation"/>
    <property type="evidence" value="ECO:0007669"/>
    <property type="project" value="InterPro"/>
</dbReference>
<dbReference type="Gene3D" id="3.30.930.10">
    <property type="entry name" value="Bira Bifunctional Protein, Domain 2"/>
    <property type="match status" value="1"/>
</dbReference>
<dbReference type="InterPro" id="IPR012676">
    <property type="entry name" value="TGS-like"/>
</dbReference>
<evidence type="ECO:0000256" key="6">
    <source>
        <dbReference type="ARBA" id="ARBA00022723"/>
    </source>
</evidence>
<dbReference type="CDD" id="cd01667">
    <property type="entry name" value="TGS_ThrRS"/>
    <property type="match status" value="1"/>
</dbReference>
<dbReference type="Gene3D" id="3.30.980.10">
    <property type="entry name" value="Threonyl-trna Synthetase, Chain A, domain 2"/>
    <property type="match status" value="1"/>
</dbReference>
<dbReference type="EMBL" id="UINC01011724">
    <property type="protein sequence ID" value="SVA51559.1"/>
    <property type="molecule type" value="Genomic_DNA"/>
</dbReference>
<protein>
    <recommendedName>
        <fullName evidence="2">threonine--tRNA ligase</fullName>
        <ecNumber evidence="2">6.1.1.3</ecNumber>
    </recommendedName>
    <alternativeName>
        <fullName evidence="13">Threonyl-tRNA synthetase</fullName>
    </alternativeName>
</protein>
<evidence type="ECO:0000259" key="15">
    <source>
        <dbReference type="PROSITE" id="PS50862"/>
    </source>
</evidence>
<dbReference type="InterPro" id="IPR002314">
    <property type="entry name" value="aa-tRNA-synt_IIb"/>
</dbReference>
<accession>A0A381WGB8</accession>
<dbReference type="InterPro" id="IPR045864">
    <property type="entry name" value="aa-tRNA-synth_II/BPL/LPL"/>
</dbReference>
<dbReference type="AlphaFoldDB" id="A0A381WGB8"/>
<dbReference type="PROSITE" id="PS51880">
    <property type="entry name" value="TGS"/>
    <property type="match status" value="1"/>
</dbReference>
<evidence type="ECO:0000256" key="8">
    <source>
        <dbReference type="ARBA" id="ARBA00022833"/>
    </source>
</evidence>
<dbReference type="Pfam" id="PF03129">
    <property type="entry name" value="HGTP_anticodon"/>
    <property type="match status" value="1"/>
</dbReference>
<feature type="domain" description="TGS" evidence="16">
    <location>
        <begin position="1"/>
        <end position="63"/>
    </location>
</feature>
<dbReference type="InterPro" id="IPR004095">
    <property type="entry name" value="TGS"/>
</dbReference>
<comment type="catalytic activity">
    <reaction evidence="14">
        <text>tRNA(Thr) + L-threonine + ATP = L-threonyl-tRNA(Thr) + AMP + diphosphate + H(+)</text>
        <dbReference type="Rhea" id="RHEA:24624"/>
        <dbReference type="Rhea" id="RHEA-COMP:9670"/>
        <dbReference type="Rhea" id="RHEA-COMP:9704"/>
        <dbReference type="ChEBI" id="CHEBI:15378"/>
        <dbReference type="ChEBI" id="CHEBI:30616"/>
        <dbReference type="ChEBI" id="CHEBI:33019"/>
        <dbReference type="ChEBI" id="CHEBI:57926"/>
        <dbReference type="ChEBI" id="CHEBI:78442"/>
        <dbReference type="ChEBI" id="CHEBI:78534"/>
        <dbReference type="ChEBI" id="CHEBI:456215"/>
        <dbReference type="EC" id="6.1.1.3"/>
    </reaction>
</comment>
<dbReference type="SUPFAM" id="SSF55186">
    <property type="entry name" value="ThrRS/AlaRS common domain"/>
    <property type="match status" value="1"/>
</dbReference>
<dbReference type="Pfam" id="PF00587">
    <property type="entry name" value="tRNA-synt_2b"/>
    <property type="match status" value="1"/>
</dbReference>
<keyword evidence="9" id="KW-0067">ATP-binding</keyword>
<dbReference type="InterPro" id="IPR012947">
    <property type="entry name" value="tRNA_SAD"/>
</dbReference>
<dbReference type="SUPFAM" id="SSF55681">
    <property type="entry name" value="Class II aaRS and biotin synthetases"/>
    <property type="match status" value="1"/>
</dbReference>
<dbReference type="FunFam" id="3.30.930.10:FF:000002">
    <property type="entry name" value="Threonine--tRNA ligase"/>
    <property type="match status" value="1"/>
</dbReference>
<keyword evidence="11" id="KW-0648">Protein biosynthesis</keyword>
<evidence type="ECO:0000256" key="11">
    <source>
        <dbReference type="ARBA" id="ARBA00022917"/>
    </source>
</evidence>
<dbReference type="InterPro" id="IPR036621">
    <property type="entry name" value="Anticodon-bd_dom_sf"/>
</dbReference>
<dbReference type="EC" id="6.1.1.3" evidence="2"/>
<sequence>MSQIKITLPDKSDRSFDSGITPLEVAQIIGERLAQDTVAASINGKLVDATTQITQDCELILHTGSTNEGHDVLLHSTAHLMAQAVKSLWPNSQITIGPTIENRFYYDFDIEETFSDNDLNKIENKMKDIAKEDLSVSRSELDHDQAIKLFDKRGEKYKVEIINEIDSSDQISAYQQGDFIDLCRGPHVPSTGKIKYFKLLSTSGAYWRGDEKNKMLQRIYGTVFSSKKKLKEYLHFLEEAKKRDHRKLGKELNIYTFDDEVGPGLPLWLPNGTIIIDELEKLAKETEGKHGYKQVRTPHLTKGDLYKKSGHLDLYKDSMYPAMDVDGVEYYVKPMNCPHHHKIYDAAPKSYRDLPYKIAEYGTCYRYEKSGQLFGLMRVRSMQMNDAHIYCSKTDFDKEFLDVCNMYLEYFEIFGIEKYEMRLSLHDPSELGNKYIDEPELWLKTEDAVRNALKSGGVNHIEIPGEAAFYGPKIDVQVWSAIGKEFTLATNQVDFAIPKRFNLSFTDEKGQNQTPLCIHRAPLSTHERFIGFLIEHYGGDFPLWLSPTQIMILPVSEKTHAYAQSIESKFRNVGMRVKLDNRPDKIGAKIRQAEISRIPIMLIIGEKESADNTITVRRRFVDEQETVEVNNLIERFTAEINKRSLPYRESK</sequence>
<keyword evidence="12" id="KW-0030">Aminoacyl-tRNA synthetase</keyword>
<name>A0A381WGB8_9ZZZZ</name>
<evidence type="ECO:0000256" key="5">
    <source>
        <dbReference type="ARBA" id="ARBA00022598"/>
    </source>
</evidence>
<dbReference type="HAMAP" id="MF_00184">
    <property type="entry name" value="Thr_tRNA_synth"/>
    <property type="match status" value="1"/>
</dbReference>
<evidence type="ECO:0000256" key="14">
    <source>
        <dbReference type="ARBA" id="ARBA00049515"/>
    </source>
</evidence>
<dbReference type="PRINTS" id="PR01047">
    <property type="entry name" value="TRNASYNTHTHR"/>
</dbReference>
<dbReference type="InterPro" id="IPR012675">
    <property type="entry name" value="Beta-grasp_dom_sf"/>
</dbReference>
<dbReference type="GO" id="GO:0005524">
    <property type="term" value="F:ATP binding"/>
    <property type="evidence" value="ECO:0007669"/>
    <property type="project" value="UniProtKB-KW"/>
</dbReference>
<dbReference type="FunFam" id="3.30.54.20:FF:000002">
    <property type="entry name" value="Threonine--tRNA ligase"/>
    <property type="match status" value="1"/>
</dbReference>
<dbReference type="SMART" id="SM00863">
    <property type="entry name" value="tRNA_SAD"/>
    <property type="match status" value="1"/>
</dbReference>
<dbReference type="PROSITE" id="PS50862">
    <property type="entry name" value="AA_TRNA_LIGASE_II"/>
    <property type="match status" value="1"/>
</dbReference>
<evidence type="ECO:0000256" key="2">
    <source>
        <dbReference type="ARBA" id="ARBA00013163"/>
    </source>
</evidence>
<evidence type="ECO:0000259" key="16">
    <source>
        <dbReference type="PROSITE" id="PS51880"/>
    </source>
</evidence>
<reference evidence="17" key="1">
    <citation type="submission" date="2018-05" db="EMBL/GenBank/DDBJ databases">
        <authorList>
            <person name="Lanie J.A."/>
            <person name="Ng W.-L."/>
            <person name="Kazmierczak K.M."/>
            <person name="Andrzejewski T.M."/>
            <person name="Davidsen T.M."/>
            <person name="Wayne K.J."/>
            <person name="Tettelin H."/>
            <person name="Glass J.I."/>
            <person name="Rusch D."/>
            <person name="Podicherti R."/>
            <person name="Tsui H.-C.T."/>
            <person name="Winkler M.E."/>
        </authorList>
    </citation>
    <scope>NUCLEOTIDE SEQUENCE</scope>
</reference>
<dbReference type="InterPro" id="IPR047246">
    <property type="entry name" value="ThrRS_anticodon"/>
</dbReference>